<dbReference type="RefSeq" id="WP_115218257.1">
    <property type="nucleotide sequence ID" value="NZ_UHIA01000004.1"/>
</dbReference>
<protein>
    <submittedName>
        <fullName evidence="1">Uncharacterized protein</fullName>
    </submittedName>
</protein>
<evidence type="ECO:0000313" key="2">
    <source>
        <dbReference type="Proteomes" id="UP000254575"/>
    </source>
</evidence>
<reference evidence="1 2" key="1">
    <citation type="submission" date="2018-06" db="EMBL/GenBank/DDBJ databases">
        <authorList>
            <consortium name="Pathogen Informatics"/>
            <person name="Doyle S."/>
        </authorList>
    </citation>
    <scope>NUCLEOTIDE SEQUENCE [LARGE SCALE GENOMIC DNA]</scope>
    <source>
        <strain evidence="1 2">NCTC10717</strain>
    </source>
</reference>
<name>A0A380MVU8_9GAMM</name>
<dbReference type="Proteomes" id="UP000254575">
    <property type="component" value="Unassembled WGS sequence"/>
</dbReference>
<proteinExistence type="predicted"/>
<dbReference type="EMBL" id="UHIA01000004">
    <property type="protein sequence ID" value="SUO96412.1"/>
    <property type="molecule type" value="Genomic_DNA"/>
</dbReference>
<dbReference type="AlphaFoldDB" id="A0A380MVU8"/>
<evidence type="ECO:0000313" key="1">
    <source>
        <dbReference type="EMBL" id="SUO96412.1"/>
    </source>
</evidence>
<keyword evidence="2" id="KW-1185">Reference proteome</keyword>
<sequence length="96" mass="10820">MKSYTDIDLKNAENDLLERTQNKEGQILREELTKFINEQSVHVDGKTTVLWAGFYDQASAIANTDNGNIRILNKTLANDILGSIEHSYLKPLINKG</sequence>
<accession>A0A380MVU8</accession>
<gene>
    <name evidence="1" type="ORF">NCTC10717_00991</name>
</gene>
<organism evidence="1 2">
    <name type="scientific">Suttonella indologenes</name>
    <dbReference type="NCBI Taxonomy" id="13276"/>
    <lineage>
        <taxon>Bacteria</taxon>
        <taxon>Pseudomonadati</taxon>
        <taxon>Pseudomonadota</taxon>
        <taxon>Gammaproteobacteria</taxon>
        <taxon>Cardiobacteriales</taxon>
        <taxon>Cardiobacteriaceae</taxon>
        <taxon>Suttonella</taxon>
    </lineage>
</organism>